<reference evidence="2 3" key="1">
    <citation type="submission" date="2013-03" db="EMBL/GenBank/DDBJ databases">
        <title>The Genome Sequence of Cladophialophora psammophila CBS 110553.</title>
        <authorList>
            <consortium name="The Broad Institute Genomics Platform"/>
            <person name="Cuomo C."/>
            <person name="de Hoog S."/>
            <person name="Gorbushina A."/>
            <person name="Walker B."/>
            <person name="Young S.K."/>
            <person name="Zeng Q."/>
            <person name="Gargeya S."/>
            <person name="Fitzgerald M."/>
            <person name="Haas B."/>
            <person name="Abouelleil A."/>
            <person name="Allen A.W."/>
            <person name="Alvarado L."/>
            <person name="Arachchi H.M."/>
            <person name="Berlin A.M."/>
            <person name="Chapman S.B."/>
            <person name="Gainer-Dewar J."/>
            <person name="Goldberg J."/>
            <person name="Griggs A."/>
            <person name="Gujja S."/>
            <person name="Hansen M."/>
            <person name="Howarth C."/>
            <person name="Imamovic A."/>
            <person name="Ireland A."/>
            <person name="Larimer J."/>
            <person name="McCowan C."/>
            <person name="Murphy C."/>
            <person name="Pearson M."/>
            <person name="Poon T.W."/>
            <person name="Priest M."/>
            <person name="Roberts A."/>
            <person name="Saif S."/>
            <person name="Shea T."/>
            <person name="Sisk P."/>
            <person name="Sykes S."/>
            <person name="Wortman J."/>
            <person name="Nusbaum C."/>
            <person name="Birren B."/>
        </authorList>
    </citation>
    <scope>NUCLEOTIDE SEQUENCE [LARGE SCALE GENOMIC DNA]</scope>
    <source>
        <strain evidence="2 3">CBS 110553</strain>
    </source>
</reference>
<feature type="compositionally biased region" description="Basic and acidic residues" evidence="1">
    <location>
        <begin position="171"/>
        <end position="181"/>
    </location>
</feature>
<dbReference type="HOGENOM" id="CLU_557772_0_0_1"/>
<gene>
    <name evidence="2" type="ORF">A1O5_03232</name>
</gene>
<evidence type="ECO:0000256" key="1">
    <source>
        <dbReference type="SAM" id="MobiDB-lite"/>
    </source>
</evidence>
<feature type="region of interest" description="Disordered" evidence="1">
    <location>
        <begin position="302"/>
        <end position="330"/>
    </location>
</feature>
<keyword evidence="3" id="KW-1185">Reference proteome</keyword>
<dbReference type="GeneID" id="19187961"/>
<name>W9X970_9EURO</name>
<proteinExistence type="predicted"/>
<sequence length="489" mass="53669">MSLIGSSVAQSGVCISVERSNVHLDAVLQANDRVSLHPRLQKLFSADLGACQEDRIDNAIQDTKDGTAAAIKLPEPALESVGVRPKWNPDSSLLQRLKWSTKASSGTTDHSQQLSLVSRPLNDAMETLYTCEQRKSPSPELSFELSEFLNRRRRPATDHSPHSLGGPSGCRDNDNQRDVHSGSKQAAEPRLQVRPSEHPRTMETGTVQLRKINSLGTINNGYASHTDYLQRVGRALDCEAATGKALTDLHKSLDCRLSLEVEAAEIWRHNTETALATTQNCIYREQSAKGEEEHQSIINSGEYRETSSTSTEVFSDDQPAVSTDECPVTQRQEIDASRLKLMSTRVTHTISSPSSPLAHPSPTVNHLPYKVPRRKPLPTMASFSSSQSTVGALSSANGWNSAGTEDSHFMHNPRTQSSFQDADKHVVPPAEETMRPMAHHDASAPHPSFEQYSALKGSGSTVSVSIVSAPTYHMTRGRAWLERRAQDQV</sequence>
<dbReference type="EMBL" id="AMGX01000004">
    <property type="protein sequence ID" value="EXJ73471.1"/>
    <property type="molecule type" value="Genomic_DNA"/>
</dbReference>
<feature type="region of interest" description="Disordered" evidence="1">
    <location>
        <begin position="153"/>
        <end position="206"/>
    </location>
</feature>
<evidence type="ECO:0000313" key="3">
    <source>
        <dbReference type="Proteomes" id="UP000019471"/>
    </source>
</evidence>
<dbReference type="eggNOG" id="ENOG502R2HA">
    <property type="taxonomic scope" value="Eukaryota"/>
</dbReference>
<dbReference type="Proteomes" id="UP000019471">
    <property type="component" value="Unassembled WGS sequence"/>
</dbReference>
<comment type="caution">
    <text evidence="2">The sequence shown here is derived from an EMBL/GenBank/DDBJ whole genome shotgun (WGS) entry which is preliminary data.</text>
</comment>
<evidence type="ECO:0000313" key="2">
    <source>
        <dbReference type="EMBL" id="EXJ73471.1"/>
    </source>
</evidence>
<protein>
    <submittedName>
        <fullName evidence="2">Uncharacterized protein</fullName>
    </submittedName>
</protein>
<dbReference type="RefSeq" id="XP_007742034.1">
    <property type="nucleotide sequence ID" value="XM_007743844.1"/>
</dbReference>
<accession>W9X970</accession>
<dbReference type="OrthoDB" id="4151311at2759"/>
<dbReference type="AlphaFoldDB" id="W9X970"/>
<organism evidence="2 3">
    <name type="scientific">Cladophialophora psammophila CBS 110553</name>
    <dbReference type="NCBI Taxonomy" id="1182543"/>
    <lineage>
        <taxon>Eukaryota</taxon>
        <taxon>Fungi</taxon>
        <taxon>Dikarya</taxon>
        <taxon>Ascomycota</taxon>
        <taxon>Pezizomycotina</taxon>
        <taxon>Eurotiomycetes</taxon>
        <taxon>Chaetothyriomycetidae</taxon>
        <taxon>Chaetothyriales</taxon>
        <taxon>Herpotrichiellaceae</taxon>
        <taxon>Cladophialophora</taxon>
    </lineage>
</organism>